<reference evidence="1 2" key="1">
    <citation type="submission" date="2018-12" db="EMBL/GenBank/DDBJ databases">
        <authorList>
            <consortium name="Pathogen Informatics"/>
        </authorList>
    </citation>
    <scope>NUCLEOTIDE SEQUENCE [LARGE SCALE GENOMIC DNA]</scope>
    <source>
        <strain evidence="1 2">NCTC10741</strain>
    </source>
</reference>
<dbReference type="InterPro" id="IPR023393">
    <property type="entry name" value="START-like_dom_sf"/>
</dbReference>
<dbReference type="SUPFAM" id="SSF55961">
    <property type="entry name" value="Bet v1-like"/>
    <property type="match status" value="1"/>
</dbReference>
<proteinExistence type="predicted"/>
<dbReference type="EMBL" id="LR131273">
    <property type="protein sequence ID" value="VDR37156.1"/>
    <property type="molecule type" value="Genomic_DNA"/>
</dbReference>
<dbReference type="Gene3D" id="3.30.530.20">
    <property type="match status" value="1"/>
</dbReference>
<dbReference type="RefSeq" id="WP_126194585.1">
    <property type="nucleotide sequence ID" value="NZ_CP085954.1"/>
</dbReference>
<dbReference type="OrthoDB" id="5182747at2"/>
<gene>
    <name evidence="1" type="ORF">NCTC10741_00256</name>
</gene>
<dbReference type="AlphaFoldDB" id="A0A3P8MAV1"/>
<evidence type="ECO:0000313" key="2">
    <source>
        <dbReference type="Proteomes" id="UP000271626"/>
    </source>
</evidence>
<organism evidence="1 2">
    <name type="scientific">Tsukamurella paurometabola</name>
    <name type="common">Corynebacterium paurometabolum</name>
    <dbReference type="NCBI Taxonomy" id="2061"/>
    <lineage>
        <taxon>Bacteria</taxon>
        <taxon>Bacillati</taxon>
        <taxon>Actinomycetota</taxon>
        <taxon>Actinomycetes</taxon>
        <taxon>Mycobacteriales</taxon>
        <taxon>Tsukamurellaceae</taxon>
        <taxon>Tsukamurella</taxon>
    </lineage>
</organism>
<dbReference type="Pfam" id="PF10604">
    <property type="entry name" value="Polyketide_cyc2"/>
    <property type="match status" value="1"/>
</dbReference>
<sequence>MTAFTVARSTEIAAPADTVHGLIADLHEWRLWSPWEGLDPHLHREYTGPSSGPGASYAWKGNRRAGAGRMTVSAVEPGRSVDVDLEFLKPFPAHNHVRFDIVPAATGGGVAVTWTMTGETSGLASLIGRIVPMDRLVGKDFEKGLAALKARSENTGDGDA</sequence>
<dbReference type="CDD" id="cd07818">
    <property type="entry name" value="SRPBCC_1"/>
    <property type="match status" value="1"/>
</dbReference>
<dbReference type="Proteomes" id="UP000271626">
    <property type="component" value="Chromosome"/>
</dbReference>
<protein>
    <submittedName>
        <fullName evidence="1">Polyketide cyclase / dehydrase and lipid transport</fullName>
    </submittedName>
</protein>
<dbReference type="InterPro" id="IPR019587">
    <property type="entry name" value="Polyketide_cyclase/dehydratase"/>
</dbReference>
<accession>A0A3P8MAV1</accession>
<evidence type="ECO:0000313" key="1">
    <source>
        <dbReference type="EMBL" id="VDR37156.1"/>
    </source>
</evidence>
<name>A0A3P8MAV1_TSUPA</name>